<organism evidence="2 3">
    <name type="scientific">Oceanirhabdus seepicola</name>
    <dbReference type="NCBI Taxonomy" id="2828781"/>
    <lineage>
        <taxon>Bacteria</taxon>
        <taxon>Bacillati</taxon>
        <taxon>Bacillota</taxon>
        <taxon>Clostridia</taxon>
        <taxon>Eubacteriales</taxon>
        <taxon>Clostridiaceae</taxon>
        <taxon>Oceanirhabdus</taxon>
    </lineage>
</organism>
<comment type="caution">
    <text evidence="2">The sequence shown here is derived from an EMBL/GenBank/DDBJ whole genome shotgun (WGS) entry which is preliminary data.</text>
</comment>
<name>A0A9J6NUK4_9CLOT</name>
<reference evidence="2" key="1">
    <citation type="journal article" date="2021" name="mSystems">
        <title>Bacteria and Archaea Synergistically Convert Glycine Betaine to Biogenic Methane in the Formosa Cold Seep of the South China Sea.</title>
        <authorList>
            <person name="Li L."/>
            <person name="Zhang W."/>
            <person name="Zhang S."/>
            <person name="Song L."/>
            <person name="Sun Q."/>
            <person name="Zhang H."/>
            <person name="Xiang H."/>
            <person name="Dong X."/>
        </authorList>
    </citation>
    <scope>NUCLEOTIDE SEQUENCE</scope>
    <source>
        <strain evidence="2">ZWT</strain>
    </source>
</reference>
<keyword evidence="1" id="KW-0812">Transmembrane</keyword>
<evidence type="ECO:0000256" key="1">
    <source>
        <dbReference type="SAM" id="Phobius"/>
    </source>
</evidence>
<dbReference type="Proteomes" id="UP001056429">
    <property type="component" value="Unassembled WGS sequence"/>
</dbReference>
<evidence type="ECO:0000313" key="3">
    <source>
        <dbReference type="Proteomes" id="UP001056429"/>
    </source>
</evidence>
<keyword evidence="1" id="KW-0472">Membrane</keyword>
<feature type="transmembrane region" description="Helical" evidence="1">
    <location>
        <begin position="6"/>
        <end position="26"/>
    </location>
</feature>
<proteinExistence type="predicted"/>
<dbReference type="RefSeq" id="WP_250856914.1">
    <property type="nucleotide sequence ID" value="NZ_JAGSOJ010000001.1"/>
</dbReference>
<evidence type="ECO:0000313" key="2">
    <source>
        <dbReference type="EMBL" id="MCM1988143.1"/>
    </source>
</evidence>
<reference evidence="2" key="2">
    <citation type="submission" date="2021-04" db="EMBL/GenBank/DDBJ databases">
        <authorList>
            <person name="Dong X."/>
        </authorList>
    </citation>
    <scope>NUCLEOTIDE SEQUENCE</scope>
    <source>
        <strain evidence="2">ZWT</strain>
    </source>
</reference>
<accession>A0A9J6NUK4</accession>
<dbReference type="EMBL" id="JAGSOJ010000001">
    <property type="protein sequence ID" value="MCM1988143.1"/>
    <property type="molecule type" value="Genomic_DNA"/>
</dbReference>
<protein>
    <submittedName>
        <fullName evidence="2">Uncharacterized protein</fullName>
    </submittedName>
</protein>
<gene>
    <name evidence="2" type="ORF">KDK92_00205</name>
</gene>
<sequence length="118" mass="13966">MGELVVLIVIGIVIILGFIVLVFFLLGNENNHEENYGIENKLLISSIENEFHQKYTEKVIHLMIELIRDNPKIDDEKAYRTLMIMLEDNKLKHKVNVEYTFKIFRLVKFIISNEQNHH</sequence>
<keyword evidence="1" id="KW-1133">Transmembrane helix</keyword>
<keyword evidence="3" id="KW-1185">Reference proteome</keyword>
<dbReference type="AlphaFoldDB" id="A0A9J6NUK4"/>